<feature type="region of interest" description="Disordered" evidence="7">
    <location>
        <begin position="442"/>
        <end position="489"/>
    </location>
</feature>
<keyword evidence="6" id="KW-0869">Chloride channel</keyword>
<feature type="compositionally biased region" description="Polar residues" evidence="7">
    <location>
        <begin position="469"/>
        <end position="489"/>
    </location>
</feature>
<keyword evidence="6" id="KW-0813">Transport</keyword>
<dbReference type="GO" id="GO:0005886">
    <property type="term" value="C:plasma membrane"/>
    <property type="evidence" value="ECO:0007669"/>
    <property type="project" value="UniProtKB-SubCell"/>
</dbReference>
<keyword evidence="6" id="KW-0406">Ion transport</keyword>
<dbReference type="GO" id="GO:0005254">
    <property type="term" value="F:chloride channel activity"/>
    <property type="evidence" value="ECO:0007669"/>
    <property type="project" value="UniProtKB-KW"/>
</dbReference>
<keyword evidence="2 6" id="KW-0812">Transmembrane</keyword>
<dbReference type="GO" id="GO:0034707">
    <property type="term" value="C:chloride channel complex"/>
    <property type="evidence" value="ECO:0007669"/>
    <property type="project" value="UniProtKB-KW"/>
</dbReference>
<keyword evidence="6" id="KW-0868">Chloride</keyword>
<gene>
    <name evidence="8" type="ORF">AMK59_6825</name>
</gene>
<feature type="non-terminal residue" evidence="8">
    <location>
        <position position="604"/>
    </location>
</feature>
<evidence type="ECO:0000256" key="5">
    <source>
        <dbReference type="ARBA" id="ARBA00034769"/>
    </source>
</evidence>
<feature type="transmembrane region" description="Helical" evidence="6">
    <location>
        <begin position="32"/>
        <end position="55"/>
    </location>
</feature>
<dbReference type="OrthoDB" id="201595at2759"/>
<dbReference type="Pfam" id="PF01062">
    <property type="entry name" value="Bestrophin"/>
    <property type="match status" value="1"/>
</dbReference>
<name>A0A0T6AZK7_9SCAR</name>
<dbReference type="InterPro" id="IPR000615">
    <property type="entry name" value="Bestrophin"/>
</dbReference>
<comment type="subcellular location">
    <subcellularLocation>
        <location evidence="6">Cell membrane</location>
        <topology evidence="6">Multi-pass membrane protein</topology>
    </subcellularLocation>
    <subcellularLocation>
        <location evidence="1">Membrane</location>
    </subcellularLocation>
</comment>
<protein>
    <recommendedName>
        <fullName evidence="6">Bestrophin homolog</fullName>
    </recommendedName>
</protein>
<proteinExistence type="inferred from homology"/>
<feature type="transmembrane region" description="Helical" evidence="6">
    <location>
        <begin position="238"/>
        <end position="257"/>
    </location>
</feature>
<evidence type="ECO:0000256" key="2">
    <source>
        <dbReference type="ARBA" id="ARBA00022692"/>
    </source>
</evidence>
<keyword evidence="6" id="KW-0407">Ion channel</keyword>
<keyword evidence="4 6" id="KW-0472">Membrane</keyword>
<keyword evidence="6" id="KW-1003">Cell membrane</keyword>
<evidence type="ECO:0000313" key="9">
    <source>
        <dbReference type="Proteomes" id="UP000051574"/>
    </source>
</evidence>
<comment type="caution">
    <text evidence="8">The sequence shown here is derived from an EMBL/GenBank/DDBJ whole genome shotgun (WGS) entry which is preliminary data.</text>
</comment>
<feature type="region of interest" description="Disordered" evidence="7">
    <location>
        <begin position="527"/>
        <end position="578"/>
    </location>
</feature>
<dbReference type="AlphaFoldDB" id="A0A0T6AZK7"/>
<organism evidence="8 9">
    <name type="scientific">Oryctes borbonicus</name>
    <dbReference type="NCBI Taxonomy" id="1629725"/>
    <lineage>
        <taxon>Eukaryota</taxon>
        <taxon>Metazoa</taxon>
        <taxon>Ecdysozoa</taxon>
        <taxon>Arthropoda</taxon>
        <taxon>Hexapoda</taxon>
        <taxon>Insecta</taxon>
        <taxon>Pterygota</taxon>
        <taxon>Neoptera</taxon>
        <taxon>Endopterygota</taxon>
        <taxon>Coleoptera</taxon>
        <taxon>Polyphaga</taxon>
        <taxon>Scarabaeiformia</taxon>
        <taxon>Scarabaeidae</taxon>
        <taxon>Dynastinae</taxon>
        <taxon>Oryctes</taxon>
    </lineage>
</organism>
<keyword evidence="9" id="KW-1185">Reference proteome</keyword>
<evidence type="ECO:0000256" key="6">
    <source>
        <dbReference type="RuleBase" id="RU363126"/>
    </source>
</evidence>
<accession>A0A0T6AZK7</accession>
<dbReference type="EMBL" id="LJIG01022448">
    <property type="protein sequence ID" value="KRT80553.1"/>
    <property type="molecule type" value="Genomic_DNA"/>
</dbReference>
<evidence type="ECO:0000256" key="7">
    <source>
        <dbReference type="SAM" id="MobiDB-lite"/>
    </source>
</evidence>
<keyword evidence="3 6" id="KW-1133">Transmembrane helix</keyword>
<dbReference type="PANTHER" id="PTHR10736">
    <property type="entry name" value="BESTROPHIN"/>
    <property type="match status" value="1"/>
</dbReference>
<feature type="compositionally biased region" description="Polar residues" evidence="7">
    <location>
        <begin position="533"/>
        <end position="558"/>
    </location>
</feature>
<evidence type="ECO:0000256" key="4">
    <source>
        <dbReference type="ARBA" id="ARBA00023136"/>
    </source>
</evidence>
<dbReference type="Proteomes" id="UP000051574">
    <property type="component" value="Unassembled WGS sequence"/>
</dbReference>
<dbReference type="PANTHER" id="PTHR10736:SF65">
    <property type="entry name" value="BESTROPHIN 1, ISOFORM C-RELATED"/>
    <property type="match status" value="1"/>
</dbReference>
<reference evidence="8 9" key="1">
    <citation type="submission" date="2015-09" db="EMBL/GenBank/DDBJ databases">
        <title>Draft genome of the scarab beetle Oryctes borbonicus.</title>
        <authorList>
            <person name="Meyer J.M."/>
            <person name="Markov G.V."/>
            <person name="Baskaran P."/>
            <person name="Herrmann M."/>
            <person name="Sommer R.J."/>
            <person name="Roedelsperger C."/>
        </authorList>
    </citation>
    <scope>NUCLEOTIDE SEQUENCE [LARGE SCALE GENOMIC DNA]</scope>
    <source>
        <strain evidence="8">OB123</strain>
        <tissue evidence="8">Whole animal</tissue>
    </source>
</reference>
<feature type="transmembrane region" description="Helical" evidence="6">
    <location>
        <begin position="76"/>
        <end position="95"/>
    </location>
</feature>
<sequence>MTVTYTGEVATCRGLGCFLKLLRRWRGSIYKLVWIDLFLFLFTYYCFSAIYRFVLDEEAKKIFSEIVNYCKDYSDLIPLSFVLGFYVSIVMTRWWSQYTTIPWPDTIAVFVSATIHGQDERGRVMRRTIMRYVCLCITMMFTMISPRVKKRFPTLDHFVEAGLLQLNEKDIIQDLNVKFPKYSKHWMPIVWASSIITRARKEGRIRDDFAVKTIIDELNKLRGQCGLLLSYDTISVPLVYTQVVTLAVYTYFFTTLMGHQWVEGGPYKFDLYFPVFTTLQFFFYMGWLKVAESLINPFGDDDDDFEVNWMVDRNLQVSYLIVDEMHHTHPELVRDQYWDEVFPQELPYTLASEPFRGHVPLPSTANIAVMPQAAEVVIPPGVKVDDMQSIDMNSAIMFTAKPSSAYLRRGISQTSNTGTSVPDSISRVNSVTNILKKLFTREESRDSRIEKESPMELSSPTGGLLQSHGKMTSGGSTISLPSQSKTQPNTMRITDQVIEEVDEQLTITSHKNANESRPTVMNIFGQPSEPISVPQTKNRNMSNRGFSHSAPSESQVSPNDALDNISIGSTTDDSDSDEFAKLKAERQEQMRSRMILNLARSHSS</sequence>
<feature type="transmembrane region" description="Helical" evidence="6">
    <location>
        <begin position="129"/>
        <end position="148"/>
    </location>
</feature>
<comment type="function">
    <text evidence="6">Forms chloride channels.</text>
</comment>
<evidence type="ECO:0000256" key="1">
    <source>
        <dbReference type="ARBA" id="ARBA00004370"/>
    </source>
</evidence>
<feature type="compositionally biased region" description="Basic and acidic residues" evidence="7">
    <location>
        <begin position="442"/>
        <end position="454"/>
    </location>
</feature>
<feature type="transmembrane region" description="Helical" evidence="6">
    <location>
        <begin position="269"/>
        <end position="287"/>
    </location>
</feature>
<evidence type="ECO:0000256" key="3">
    <source>
        <dbReference type="ARBA" id="ARBA00022989"/>
    </source>
</evidence>
<evidence type="ECO:0000313" key="8">
    <source>
        <dbReference type="EMBL" id="KRT80553.1"/>
    </source>
</evidence>
<comment type="similarity">
    <text evidence="5 6">Belongs to the anion channel-forming bestrophin (TC 1.A.46) family. Calcium-sensitive chloride channel subfamily.</text>
</comment>
<dbReference type="InterPro" id="IPR021134">
    <property type="entry name" value="Bestrophin-like"/>
</dbReference>